<evidence type="ECO:0000313" key="2">
    <source>
        <dbReference type="EMBL" id="RBP47830.1"/>
    </source>
</evidence>
<dbReference type="InterPro" id="IPR018490">
    <property type="entry name" value="cNMP-bd_dom_sf"/>
</dbReference>
<dbReference type="GO" id="GO:0005829">
    <property type="term" value="C:cytosol"/>
    <property type="evidence" value="ECO:0007669"/>
    <property type="project" value="TreeGrafter"/>
</dbReference>
<dbReference type="RefSeq" id="WP_113956734.1">
    <property type="nucleotide sequence ID" value="NZ_QNRR01000001.1"/>
</dbReference>
<dbReference type="Pfam" id="PF00027">
    <property type="entry name" value="cNMP_binding"/>
    <property type="match status" value="1"/>
</dbReference>
<comment type="caution">
    <text evidence="2">The sequence shown here is derived from an EMBL/GenBank/DDBJ whole genome shotgun (WGS) entry which is preliminary data.</text>
</comment>
<dbReference type="PANTHER" id="PTHR24567:SF74">
    <property type="entry name" value="HTH-TYPE TRANSCRIPTIONAL REGULATOR ARCR"/>
    <property type="match status" value="1"/>
</dbReference>
<dbReference type="PROSITE" id="PS50042">
    <property type="entry name" value="CNMP_BINDING_3"/>
    <property type="match status" value="1"/>
</dbReference>
<dbReference type="InterPro" id="IPR000595">
    <property type="entry name" value="cNMP-bd_dom"/>
</dbReference>
<organism evidence="2 3">
    <name type="scientific">Roseimicrobium gellanilyticum</name>
    <dbReference type="NCBI Taxonomy" id="748857"/>
    <lineage>
        <taxon>Bacteria</taxon>
        <taxon>Pseudomonadati</taxon>
        <taxon>Verrucomicrobiota</taxon>
        <taxon>Verrucomicrobiia</taxon>
        <taxon>Verrucomicrobiales</taxon>
        <taxon>Verrucomicrobiaceae</taxon>
        <taxon>Roseimicrobium</taxon>
    </lineage>
</organism>
<accession>A0A366HVD6</accession>
<dbReference type="Proteomes" id="UP000253426">
    <property type="component" value="Unassembled WGS sequence"/>
</dbReference>
<dbReference type="PRINTS" id="PR00103">
    <property type="entry name" value="CAMPKINASE"/>
</dbReference>
<evidence type="ECO:0000313" key="3">
    <source>
        <dbReference type="Proteomes" id="UP000253426"/>
    </source>
</evidence>
<dbReference type="CDD" id="cd00038">
    <property type="entry name" value="CAP_ED"/>
    <property type="match status" value="1"/>
</dbReference>
<dbReference type="InterPro" id="IPR018488">
    <property type="entry name" value="cNMP-bd_CS"/>
</dbReference>
<evidence type="ECO:0000259" key="1">
    <source>
        <dbReference type="PROSITE" id="PS50042"/>
    </source>
</evidence>
<dbReference type="AlphaFoldDB" id="A0A366HVD6"/>
<keyword evidence="3" id="KW-1185">Reference proteome</keyword>
<reference evidence="2 3" key="1">
    <citation type="submission" date="2018-06" db="EMBL/GenBank/DDBJ databases">
        <title>Genomic Encyclopedia of Type Strains, Phase IV (KMG-IV): sequencing the most valuable type-strain genomes for metagenomic binning, comparative biology and taxonomic classification.</title>
        <authorList>
            <person name="Goeker M."/>
        </authorList>
    </citation>
    <scope>NUCLEOTIDE SEQUENCE [LARGE SCALE GENOMIC DNA]</scope>
    <source>
        <strain evidence="2 3">DSM 25532</strain>
    </source>
</reference>
<name>A0A366HVD6_9BACT</name>
<dbReference type="InterPro" id="IPR050397">
    <property type="entry name" value="Env_Response_Regulators"/>
</dbReference>
<sequence length="119" mass="13161">MKLPNIFESQTEPLKYAAGDIIFSSGDEGDAMYVVKEGAVELRVGGRTVEVVEADGFFGEMALIEEGPRTATAVAKTDTVLIPINEKRFEFMVHEVPLFALHVMKGLSRRLRTVDRTAM</sequence>
<dbReference type="InterPro" id="IPR014710">
    <property type="entry name" value="RmlC-like_jellyroll"/>
</dbReference>
<dbReference type="Gene3D" id="2.60.120.10">
    <property type="entry name" value="Jelly Rolls"/>
    <property type="match status" value="1"/>
</dbReference>
<proteinExistence type="predicted"/>
<dbReference type="OrthoDB" id="3525895at2"/>
<gene>
    <name evidence="2" type="ORF">DES53_101630</name>
</gene>
<dbReference type="SMART" id="SM00100">
    <property type="entry name" value="cNMP"/>
    <property type="match status" value="1"/>
</dbReference>
<dbReference type="GO" id="GO:0003700">
    <property type="term" value="F:DNA-binding transcription factor activity"/>
    <property type="evidence" value="ECO:0007669"/>
    <property type="project" value="TreeGrafter"/>
</dbReference>
<dbReference type="SUPFAM" id="SSF51206">
    <property type="entry name" value="cAMP-binding domain-like"/>
    <property type="match status" value="1"/>
</dbReference>
<dbReference type="PROSITE" id="PS00889">
    <property type="entry name" value="CNMP_BINDING_2"/>
    <property type="match status" value="1"/>
</dbReference>
<protein>
    <submittedName>
        <fullName evidence="2">Cyclic nucleotide-binding protein</fullName>
    </submittedName>
</protein>
<dbReference type="PANTHER" id="PTHR24567">
    <property type="entry name" value="CRP FAMILY TRANSCRIPTIONAL REGULATORY PROTEIN"/>
    <property type="match status" value="1"/>
</dbReference>
<feature type="domain" description="Cyclic nucleotide-binding" evidence="1">
    <location>
        <begin position="12"/>
        <end position="93"/>
    </location>
</feature>
<dbReference type="EMBL" id="QNRR01000001">
    <property type="protein sequence ID" value="RBP47830.1"/>
    <property type="molecule type" value="Genomic_DNA"/>
</dbReference>